<organism evidence="1 2">
    <name type="scientific">Cannabis sativa</name>
    <name type="common">Hemp</name>
    <name type="synonym">Marijuana</name>
    <dbReference type="NCBI Taxonomy" id="3483"/>
    <lineage>
        <taxon>Eukaryota</taxon>
        <taxon>Viridiplantae</taxon>
        <taxon>Streptophyta</taxon>
        <taxon>Embryophyta</taxon>
        <taxon>Tracheophyta</taxon>
        <taxon>Spermatophyta</taxon>
        <taxon>Magnoliopsida</taxon>
        <taxon>eudicotyledons</taxon>
        <taxon>Gunneridae</taxon>
        <taxon>Pentapetalae</taxon>
        <taxon>rosids</taxon>
        <taxon>fabids</taxon>
        <taxon>Rosales</taxon>
        <taxon>Cannabaceae</taxon>
        <taxon>Cannabis</taxon>
    </lineage>
</organism>
<sequence length="147" mass="16607">MVVYGLWSLQEKRLLSVTFSASKNQLNSSGNFCWLVNLPAKVVGVFLIGEGLKFFRRTRTFAGIYSFHLHQNLPVKCGPLPFSLRNSQKSFKDQNIILDIPGVPPMPSSDMAKPLLDCRDKAYDSFLACAANYLCEFTRIIVYTFES</sequence>
<gene>
    <name evidence="1" type="ORF">F8388_026413</name>
</gene>
<reference evidence="1 2" key="1">
    <citation type="journal article" date="2020" name="bioRxiv">
        <title>Sequence and annotation of 42 cannabis genomes reveals extensive copy number variation in cannabinoid synthesis and pathogen resistance genes.</title>
        <authorList>
            <person name="Mckernan K.J."/>
            <person name="Helbert Y."/>
            <person name="Kane L.T."/>
            <person name="Ebling H."/>
            <person name="Zhang L."/>
            <person name="Liu B."/>
            <person name="Eaton Z."/>
            <person name="Mclaughlin S."/>
            <person name="Kingan S."/>
            <person name="Baybayan P."/>
            <person name="Concepcion G."/>
            <person name="Jordan M."/>
            <person name="Riva A."/>
            <person name="Barbazuk W."/>
            <person name="Harkins T."/>
        </authorList>
    </citation>
    <scope>NUCLEOTIDE SEQUENCE [LARGE SCALE GENOMIC DNA]</scope>
    <source>
        <strain evidence="2">cv. Jamaican Lion 4</strain>
        <tissue evidence="1">Leaf</tissue>
    </source>
</reference>
<dbReference type="EMBL" id="JAATIP010000190">
    <property type="protein sequence ID" value="KAF4361723.1"/>
    <property type="molecule type" value="Genomic_DNA"/>
</dbReference>
<protein>
    <submittedName>
        <fullName evidence="1">Uncharacterized protein</fullName>
    </submittedName>
</protein>
<name>A0A7J6ETF4_CANSA</name>
<dbReference type="Gene3D" id="3.40.50.2000">
    <property type="entry name" value="Glycogen Phosphorylase B"/>
    <property type="match status" value="1"/>
</dbReference>
<accession>A0A7J6ETF4</accession>
<comment type="caution">
    <text evidence="1">The sequence shown here is derived from an EMBL/GenBank/DDBJ whole genome shotgun (WGS) entry which is preliminary data.</text>
</comment>
<evidence type="ECO:0000313" key="2">
    <source>
        <dbReference type="Proteomes" id="UP000525078"/>
    </source>
</evidence>
<proteinExistence type="predicted"/>
<evidence type="ECO:0000313" key="1">
    <source>
        <dbReference type="EMBL" id="KAF4361723.1"/>
    </source>
</evidence>
<dbReference type="Proteomes" id="UP000525078">
    <property type="component" value="Unassembled WGS sequence"/>
</dbReference>
<dbReference type="AlphaFoldDB" id="A0A7J6ETF4"/>